<organism evidence="2 3">
    <name type="scientific">Salinigranum rubrum</name>
    <dbReference type="NCBI Taxonomy" id="755307"/>
    <lineage>
        <taxon>Archaea</taxon>
        <taxon>Methanobacteriati</taxon>
        <taxon>Methanobacteriota</taxon>
        <taxon>Stenosarchaea group</taxon>
        <taxon>Halobacteria</taxon>
        <taxon>Halobacteriales</taxon>
        <taxon>Haloferacaceae</taxon>
        <taxon>Salinigranum</taxon>
    </lineage>
</organism>
<dbReference type="RefSeq" id="WP_103428316.1">
    <property type="nucleotide sequence ID" value="NZ_CP026313.1"/>
</dbReference>
<protein>
    <submittedName>
        <fullName evidence="2">Uncharacterized protein</fullName>
    </submittedName>
</protein>
<gene>
    <name evidence="2" type="ORF">C2R22_24215</name>
</gene>
<dbReference type="Proteomes" id="UP000236584">
    <property type="component" value="Plasmid unnamed4"/>
</dbReference>
<proteinExistence type="predicted"/>
<evidence type="ECO:0000313" key="3">
    <source>
        <dbReference type="Proteomes" id="UP000236584"/>
    </source>
</evidence>
<dbReference type="EMBL" id="CP026313">
    <property type="protein sequence ID" value="AUV84638.1"/>
    <property type="molecule type" value="Genomic_DNA"/>
</dbReference>
<feature type="region of interest" description="Disordered" evidence="1">
    <location>
        <begin position="1"/>
        <end position="29"/>
    </location>
</feature>
<reference evidence="2 3" key="1">
    <citation type="submission" date="2018-01" db="EMBL/GenBank/DDBJ databases">
        <title>Complete genome sequence of Salinigranum rubrum GX10T, an extremely halophilic archaeon isolated from a marine solar saltern.</title>
        <authorList>
            <person name="Han S."/>
        </authorList>
    </citation>
    <scope>NUCLEOTIDE SEQUENCE [LARGE SCALE GENOMIC DNA]</scope>
    <source>
        <strain evidence="2 3">GX10</strain>
        <plasmid evidence="3">Plasmid unnamed4</plasmid>
    </source>
</reference>
<dbReference type="KEGG" id="srub:C2R22_24215"/>
<dbReference type="GeneID" id="35595269"/>
<accession>A0A2I8VRT7</accession>
<sequence length="127" mass="14386">MRDTDSSPRSASPPPGYHEDDPYEGEDFSTYPARWRNYIEEFPDHGLRPYRPTRFSDGAYVPVVIDSLEAELGVDIRVRSTRKTGVSGSFSSTGNQSSLQYIGVKSRDTPRYMVSSYTLWKAVHESL</sequence>
<name>A0A2I8VRT7_9EURY</name>
<evidence type="ECO:0000256" key="1">
    <source>
        <dbReference type="SAM" id="MobiDB-lite"/>
    </source>
</evidence>
<keyword evidence="2" id="KW-0614">Plasmid</keyword>
<dbReference type="AlphaFoldDB" id="A0A2I8VRT7"/>
<dbReference type="OrthoDB" id="325754at2157"/>
<keyword evidence="3" id="KW-1185">Reference proteome</keyword>
<geneLocation type="plasmid" evidence="2">
    <name>unnamed4</name>
</geneLocation>
<evidence type="ECO:0000313" key="2">
    <source>
        <dbReference type="EMBL" id="AUV84638.1"/>
    </source>
</evidence>